<comment type="caution">
    <text evidence="1">The sequence shown here is derived from an EMBL/GenBank/DDBJ whole genome shotgun (WGS) entry which is preliminary data.</text>
</comment>
<organism evidence="1">
    <name type="scientific">marine sediment metagenome</name>
    <dbReference type="NCBI Taxonomy" id="412755"/>
    <lineage>
        <taxon>unclassified sequences</taxon>
        <taxon>metagenomes</taxon>
        <taxon>ecological metagenomes</taxon>
    </lineage>
</organism>
<gene>
    <name evidence="1" type="ORF">S03H2_15766</name>
</gene>
<proteinExistence type="predicted"/>
<dbReference type="EMBL" id="BARU01008023">
    <property type="protein sequence ID" value="GAH35730.1"/>
    <property type="molecule type" value="Genomic_DNA"/>
</dbReference>
<sequence>MIKEAYNDSGSGWHFVMDFDIADIGEGLGRSWWKGIVTEKRKLQIEVFQARQTDKRKVFEYAKD</sequence>
<accession>X1FT65</accession>
<reference evidence="1" key="1">
    <citation type="journal article" date="2014" name="Front. Microbiol.">
        <title>High frequency of phylogenetically diverse reductive dehalogenase-homologous genes in deep subseafloor sedimentary metagenomes.</title>
        <authorList>
            <person name="Kawai M."/>
            <person name="Futagami T."/>
            <person name="Toyoda A."/>
            <person name="Takaki Y."/>
            <person name="Nishi S."/>
            <person name="Hori S."/>
            <person name="Arai W."/>
            <person name="Tsubouchi T."/>
            <person name="Morono Y."/>
            <person name="Uchiyama I."/>
            <person name="Ito T."/>
            <person name="Fujiyama A."/>
            <person name="Inagaki F."/>
            <person name="Takami H."/>
        </authorList>
    </citation>
    <scope>NUCLEOTIDE SEQUENCE</scope>
    <source>
        <strain evidence="1">Expedition CK06-06</strain>
    </source>
</reference>
<name>X1FT65_9ZZZZ</name>
<evidence type="ECO:0000313" key="1">
    <source>
        <dbReference type="EMBL" id="GAH35730.1"/>
    </source>
</evidence>
<protein>
    <submittedName>
        <fullName evidence="1">Uncharacterized protein</fullName>
    </submittedName>
</protein>
<dbReference type="AlphaFoldDB" id="X1FT65"/>